<reference evidence="1 2" key="1">
    <citation type="submission" date="2023-02" db="EMBL/GenBank/DDBJ databases">
        <title>LHISI_Scaffold_Assembly.</title>
        <authorList>
            <person name="Stuart O.P."/>
            <person name="Cleave R."/>
            <person name="Magrath M.J.L."/>
            <person name="Mikheyev A.S."/>
        </authorList>
    </citation>
    <scope>NUCLEOTIDE SEQUENCE [LARGE SCALE GENOMIC DNA]</scope>
    <source>
        <strain evidence="1">Daus_M_001</strain>
        <tissue evidence="1">Leg muscle</tissue>
    </source>
</reference>
<gene>
    <name evidence="1" type="ORF">PR048_029213</name>
</gene>
<protein>
    <submittedName>
        <fullName evidence="1">Uncharacterized protein</fullName>
    </submittedName>
</protein>
<organism evidence="1 2">
    <name type="scientific">Dryococelus australis</name>
    <dbReference type="NCBI Taxonomy" id="614101"/>
    <lineage>
        <taxon>Eukaryota</taxon>
        <taxon>Metazoa</taxon>
        <taxon>Ecdysozoa</taxon>
        <taxon>Arthropoda</taxon>
        <taxon>Hexapoda</taxon>
        <taxon>Insecta</taxon>
        <taxon>Pterygota</taxon>
        <taxon>Neoptera</taxon>
        <taxon>Polyneoptera</taxon>
        <taxon>Phasmatodea</taxon>
        <taxon>Verophasmatodea</taxon>
        <taxon>Anareolatae</taxon>
        <taxon>Phasmatidae</taxon>
        <taxon>Eurycanthinae</taxon>
        <taxon>Dryococelus</taxon>
    </lineage>
</organism>
<dbReference type="EMBL" id="JARBHB010000013">
    <property type="protein sequence ID" value="KAJ8870197.1"/>
    <property type="molecule type" value="Genomic_DNA"/>
</dbReference>
<dbReference type="Gene3D" id="3.30.420.10">
    <property type="entry name" value="Ribonuclease H-like superfamily/Ribonuclease H"/>
    <property type="match status" value="1"/>
</dbReference>
<accession>A0ABQ9GDE5</accession>
<dbReference type="InterPro" id="IPR036397">
    <property type="entry name" value="RNaseH_sf"/>
</dbReference>
<proteinExistence type="predicted"/>
<comment type="caution">
    <text evidence="1">The sequence shown here is derived from an EMBL/GenBank/DDBJ whole genome shotgun (WGS) entry which is preliminary data.</text>
</comment>
<sequence>MPILAHLAAGCSAGAAILDDSKWKPSAPSNTAPLAENAAVPAAVVDVIPWTHPGEVSEALDVAEELLHRSEECGTNGGIRDLNTNGSIEDTILICDFPAQFKGQRWFTCRITSLPPKRTTFDSRWGRFPVGSLPDFRIWGSWWTMSRWSAAFLEDLPFPPPFHSGAAPYSPRFTLISSQDLDVKEPPKSLHSPPLLRIRLFRERIKILQCMLACAHTVCIILVRQLRPCSIGSHSGWYTSSCPRPYRVLYRSEYDSRYRYVLFLSLSRGTKANRVQSPAESPDFCKWESCRAMPFVSGFSRRSPNSPAPSFQSRSLFTSITLIGPQDLAMPEAYSLNTIYTIAELESSNGAGVFRRMNHDIPRGGAKAAVNLEMKGASLPRAKRRGEQKSGEWGFWKACGGVGFYGSLGGGGGNLSGAVDVPLGKKTAASEGEQYSKSFFSCKVSEARKLLSGTTRAYRDNYPDIRILGEAIAPVSPPPPHRHTRTPTSAYVPANKSLVGSNKPFSQCVRLGGRGGIMVLRTLENTCTIDSELQCQTVSPGFAIIGFSGLAPAMVANLKTYSRQKSELAQHGARYLAVKILSCLSFKKLCRIKYSFRAKHDFSWASLAHGKLPSLDAQRSTKDDNIRYHVSRATIQPYADNNVRRLDWPAQSPDLNPIEHLRNELDRRVRARQARPKSIAQLMEWLQEEWRRIPVDVLQTLVEGRPDRVAAVIAARGGPARF</sequence>
<evidence type="ECO:0000313" key="1">
    <source>
        <dbReference type="EMBL" id="KAJ8870197.1"/>
    </source>
</evidence>
<dbReference type="Proteomes" id="UP001159363">
    <property type="component" value="Chromosome 12"/>
</dbReference>
<keyword evidence="2" id="KW-1185">Reference proteome</keyword>
<evidence type="ECO:0000313" key="2">
    <source>
        <dbReference type="Proteomes" id="UP001159363"/>
    </source>
</evidence>
<name>A0ABQ9GDE5_9NEOP</name>